<organism evidence="1 2">
    <name type="scientific">Bradyrhizobium erythrophlei</name>
    <dbReference type="NCBI Taxonomy" id="1437360"/>
    <lineage>
        <taxon>Bacteria</taxon>
        <taxon>Pseudomonadati</taxon>
        <taxon>Pseudomonadota</taxon>
        <taxon>Alphaproteobacteria</taxon>
        <taxon>Hyphomicrobiales</taxon>
        <taxon>Nitrobacteraceae</taxon>
        <taxon>Bradyrhizobium</taxon>
    </lineage>
</organism>
<name>A0A1M7UC48_9BRAD</name>
<sequence length="53" mass="6458">MTESRLAELLRIKEGRTISREAIENWRLLKMFNKLSPAQRLEILELLEEYLRR</sequence>
<keyword evidence="2" id="KW-1185">Reference proteome</keyword>
<protein>
    <submittedName>
        <fullName evidence="1">Uncharacterized protein</fullName>
    </submittedName>
</protein>
<dbReference type="EMBL" id="LT670849">
    <property type="protein sequence ID" value="SHN80516.1"/>
    <property type="molecule type" value="Genomic_DNA"/>
</dbReference>
<proteinExistence type="predicted"/>
<dbReference type="Proteomes" id="UP000184096">
    <property type="component" value="Chromosome I"/>
</dbReference>
<accession>A0A1M7UC48</accession>
<dbReference type="RefSeq" id="WP_172806063.1">
    <property type="nucleotide sequence ID" value="NZ_LT670849.1"/>
</dbReference>
<evidence type="ECO:0000313" key="1">
    <source>
        <dbReference type="EMBL" id="SHN80516.1"/>
    </source>
</evidence>
<evidence type="ECO:0000313" key="2">
    <source>
        <dbReference type="Proteomes" id="UP000184096"/>
    </source>
</evidence>
<dbReference type="AlphaFoldDB" id="A0A1M7UC48"/>
<reference evidence="2" key="1">
    <citation type="submission" date="2016-11" db="EMBL/GenBank/DDBJ databases">
        <authorList>
            <person name="Varghese N."/>
            <person name="Submissions S."/>
        </authorList>
    </citation>
    <scope>NUCLEOTIDE SEQUENCE [LARGE SCALE GENOMIC DNA]</scope>
    <source>
        <strain evidence="2">GAS401</strain>
    </source>
</reference>
<gene>
    <name evidence="1" type="ORF">SAMN05444170_4392</name>
</gene>